<reference evidence="1 2" key="1">
    <citation type="submission" date="2014-06" db="EMBL/GenBank/DDBJ databases">
        <title>Evolutionary Origins and Diversification of the Mycorrhizal Mutualists.</title>
        <authorList>
            <consortium name="DOE Joint Genome Institute"/>
            <consortium name="Mycorrhizal Genomics Consortium"/>
            <person name="Kohler A."/>
            <person name="Kuo A."/>
            <person name="Nagy L.G."/>
            <person name="Floudas D."/>
            <person name="Copeland A."/>
            <person name="Barry K.W."/>
            <person name="Cichocki N."/>
            <person name="Veneault-Fourrey C."/>
            <person name="LaButti K."/>
            <person name="Lindquist E.A."/>
            <person name="Lipzen A."/>
            <person name="Lundell T."/>
            <person name="Morin E."/>
            <person name="Murat C."/>
            <person name="Riley R."/>
            <person name="Ohm R."/>
            <person name="Sun H."/>
            <person name="Tunlid A."/>
            <person name="Henrissat B."/>
            <person name="Grigoriev I.V."/>
            <person name="Hibbett D.S."/>
            <person name="Martin F."/>
        </authorList>
    </citation>
    <scope>NUCLEOTIDE SEQUENCE [LARGE SCALE GENOMIC DNA]</scope>
    <source>
        <strain evidence="1 2">SS14</strain>
    </source>
</reference>
<keyword evidence="2" id="KW-1185">Reference proteome</keyword>
<name>A0A0C9U3F6_SPHS4</name>
<gene>
    <name evidence="1" type="ORF">M422DRAFT_275731</name>
</gene>
<dbReference type="EMBL" id="KN837619">
    <property type="protein sequence ID" value="KIJ23637.1"/>
    <property type="molecule type" value="Genomic_DNA"/>
</dbReference>
<organism evidence="1 2">
    <name type="scientific">Sphaerobolus stellatus (strain SS14)</name>
    <dbReference type="NCBI Taxonomy" id="990650"/>
    <lineage>
        <taxon>Eukaryota</taxon>
        <taxon>Fungi</taxon>
        <taxon>Dikarya</taxon>
        <taxon>Basidiomycota</taxon>
        <taxon>Agaricomycotina</taxon>
        <taxon>Agaricomycetes</taxon>
        <taxon>Phallomycetidae</taxon>
        <taxon>Geastrales</taxon>
        <taxon>Sphaerobolaceae</taxon>
        <taxon>Sphaerobolus</taxon>
    </lineage>
</organism>
<proteinExistence type="predicted"/>
<accession>A0A0C9U3F6</accession>
<evidence type="ECO:0000313" key="2">
    <source>
        <dbReference type="Proteomes" id="UP000054279"/>
    </source>
</evidence>
<dbReference type="HOGENOM" id="CLU_2414706_0_0_1"/>
<dbReference type="Proteomes" id="UP000054279">
    <property type="component" value="Unassembled WGS sequence"/>
</dbReference>
<sequence>MKKGKIVSLLFGSSLDSVLLPHVGMCVLWRQNLGMILAGWQAAIPSISANKLLLNIRRRMFCEEYLCRTLGYQEGSPEVKEAAAMTVAAMDADVDNF</sequence>
<evidence type="ECO:0000313" key="1">
    <source>
        <dbReference type="EMBL" id="KIJ23637.1"/>
    </source>
</evidence>
<dbReference type="AlphaFoldDB" id="A0A0C9U3F6"/>
<protein>
    <submittedName>
        <fullName evidence="1">Uncharacterized protein</fullName>
    </submittedName>
</protein>